<gene>
    <name evidence="1" type="ORF">GIB67_002568</name>
</gene>
<dbReference type="Proteomes" id="UP000541444">
    <property type="component" value="Unassembled WGS sequence"/>
</dbReference>
<name>A0A7J7N4M8_9MAGN</name>
<dbReference type="EMBL" id="JACGCM010001077">
    <property type="protein sequence ID" value="KAF6161858.1"/>
    <property type="molecule type" value="Genomic_DNA"/>
</dbReference>
<keyword evidence="2" id="KW-1185">Reference proteome</keyword>
<dbReference type="OrthoDB" id="1651420at2759"/>
<evidence type="ECO:0000313" key="1">
    <source>
        <dbReference type="EMBL" id="KAF6161858.1"/>
    </source>
</evidence>
<dbReference type="AlphaFoldDB" id="A0A7J7N4M8"/>
<comment type="caution">
    <text evidence="1">The sequence shown here is derived from an EMBL/GenBank/DDBJ whole genome shotgun (WGS) entry which is preliminary data.</text>
</comment>
<reference evidence="1 2" key="1">
    <citation type="journal article" date="2020" name="IScience">
        <title>Genome Sequencing of the Endangered Kingdonia uniflora (Circaeasteraceae, Ranunculales) Reveals Potential Mechanisms of Evolutionary Specialization.</title>
        <authorList>
            <person name="Sun Y."/>
            <person name="Deng T."/>
            <person name="Zhang A."/>
            <person name="Moore M.J."/>
            <person name="Landis J.B."/>
            <person name="Lin N."/>
            <person name="Zhang H."/>
            <person name="Zhang X."/>
            <person name="Huang J."/>
            <person name="Zhang X."/>
            <person name="Sun H."/>
            <person name="Wang H."/>
        </authorList>
    </citation>
    <scope>NUCLEOTIDE SEQUENCE [LARGE SCALE GENOMIC DNA]</scope>
    <source>
        <strain evidence="1">TB1705</strain>
        <tissue evidence="1">Leaf</tissue>
    </source>
</reference>
<sequence length="75" mass="8588">MMKYPKRLIMKACNDADIIDNYTPCFSSRSLFATPLDRSSLMLDSLDFVKDNDLLFDVPSNGSVPQEELLYRFSS</sequence>
<evidence type="ECO:0000313" key="2">
    <source>
        <dbReference type="Proteomes" id="UP000541444"/>
    </source>
</evidence>
<proteinExistence type="predicted"/>
<accession>A0A7J7N4M8</accession>
<protein>
    <submittedName>
        <fullName evidence="1">Uncharacterized protein</fullName>
    </submittedName>
</protein>
<organism evidence="1 2">
    <name type="scientific">Kingdonia uniflora</name>
    <dbReference type="NCBI Taxonomy" id="39325"/>
    <lineage>
        <taxon>Eukaryota</taxon>
        <taxon>Viridiplantae</taxon>
        <taxon>Streptophyta</taxon>
        <taxon>Embryophyta</taxon>
        <taxon>Tracheophyta</taxon>
        <taxon>Spermatophyta</taxon>
        <taxon>Magnoliopsida</taxon>
        <taxon>Ranunculales</taxon>
        <taxon>Circaeasteraceae</taxon>
        <taxon>Kingdonia</taxon>
    </lineage>
</organism>